<feature type="non-terminal residue" evidence="2">
    <location>
        <position position="369"/>
    </location>
</feature>
<organism evidence="2 3">
    <name type="scientific">Acromyrmex heyeri</name>
    <dbReference type="NCBI Taxonomy" id="230685"/>
    <lineage>
        <taxon>Eukaryota</taxon>
        <taxon>Metazoa</taxon>
        <taxon>Ecdysozoa</taxon>
        <taxon>Arthropoda</taxon>
        <taxon>Hexapoda</taxon>
        <taxon>Insecta</taxon>
        <taxon>Pterygota</taxon>
        <taxon>Neoptera</taxon>
        <taxon>Endopterygota</taxon>
        <taxon>Hymenoptera</taxon>
        <taxon>Apocrita</taxon>
        <taxon>Aculeata</taxon>
        <taxon>Formicoidea</taxon>
        <taxon>Formicidae</taxon>
        <taxon>Myrmicinae</taxon>
        <taxon>Acromyrmex</taxon>
    </lineage>
</organism>
<dbReference type="OrthoDB" id="78824at2759"/>
<accession>A0A836K5Q9</accession>
<feature type="region of interest" description="Disordered" evidence="1">
    <location>
        <begin position="203"/>
        <end position="244"/>
    </location>
</feature>
<dbReference type="EMBL" id="JAANIB010000568">
    <property type="protein sequence ID" value="KAG5345351.1"/>
    <property type="molecule type" value="Genomic_DNA"/>
</dbReference>
<sequence>MCRAGSRSLDDLDPASMKHPSRSAGLEVAMALFGMVWLLRVRSEMRRCSKCRHEEMLAQQQQHHQQQMQLQQQQQQHHHHHHQHHQQQRTLSQATSLLQTMSDDGVSSSANTLFTLDTPGAAGPAGSYCEVHGYVQAKEDIQEFYELTLLDESKSVQQKTAETIRIADKWEASDGPITPTFAQNDDGPASALPLTQTLSNIYGRRSASPDVPGSNLDETQKPRFDGTGVEEQLPPPPSPPQLKEAAQLDGVPRLNSVDRILHPDGIPHISHETLNKVMAHACAKLEMFATYVFIPEDTHPYRGIDERGSPAVGNGWKTNLPRYRVLQPYWQTSTDHEILEIYIYALFMKFLTLLHIGVIRIKIYYPKLS</sequence>
<dbReference type="Proteomes" id="UP000670152">
    <property type="component" value="Unassembled WGS sequence"/>
</dbReference>
<feature type="region of interest" description="Disordered" evidence="1">
    <location>
        <begin position="56"/>
        <end position="91"/>
    </location>
</feature>
<feature type="compositionally biased region" description="Low complexity" evidence="1">
    <location>
        <begin position="59"/>
        <end position="75"/>
    </location>
</feature>
<comment type="caution">
    <text evidence="2">The sequence shown here is derived from an EMBL/GenBank/DDBJ whole genome shotgun (WGS) entry which is preliminary data.</text>
</comment>
<gene>
    <name evidence="2" type="primary">Dlg1_1</name>
    <name evidence="2" type="ORF">G6Z77_0000860</name>
</gene>
<evidence type="ECO:0000313" key="3">
    <source>
        <dbReference type="Proteomes" id="UP000670152"/>
    </source>
</evidence>
<feature type="non-terminal residue" evidence="2">
    <location>
        <position position="1"/>
    </location>
</feature>
<reference evidence="2 3" key="1">
    <citation type="submission" date="2020-02" db="EMBL/GenBank/DDBJ databases">
        <title>Relaxed selection underlies rapid genomic changes in the transitions from sociality to social parasitism in ants.</title>
        <authorList>
            <person name="Bi X."/>
        </authorList>
    </citation>
    <scope>NUCLEOTIDE SEQUENCE [LARGE SCALE GENOMIC DNA]</scope>
    <source>
        <strain evidence="2">BGI-DK2014b</strain>
        <tissue evidence="2">Whole body</tissue>
    </source>
</reference>
<evidence type="ECO:0000256" key="1">
    <source>
        <dbReference type="SAM" id="MobiDB-lite"/>
    </source>
</evidence>
<name>A0A836K5Q9_9HYME</name>
<feature type="compositionally biased region" description="Basic residues" evidence="1">
    <location>
        <begin position="76"/>
        <end position="87"/>
    </location>
</feature>
<keyword evidence="3" id="KW-1185">Reference proteome</keyword>
<evidence type="ECO:0000313" key="2">
    <source>
        <dbReference type="EMBL" id="KAG5345351.1"/>
    </source>
</evidence>
<feature type="region of interest" description="Disordered" evidence="1">
    <location>
        <begin position="1"/>
        <end position="22"/>
    </location>
</feature>
<dbReference type="AlphaFoldDB" id="A0A836K5Q9"/>
<protein>
    <submittedName>
        <fullName evidence="2">DLG1 protein</fullName>
    </submittedName>
</protein>
<proteinExistence type="predicted"/>